<comment type="caution">
    <text evidence="1">The sequence shown here is derived from an EMBL/GenBank/DDBJ whole genome shotgun (WGS) entry which is preliminary data.</text>
</comment>
<evidence type="ECO:0000313" key="1">
    <source>
        <dbReference type="EMBL" id="KEQ06437.1"/>
    </source>
</evidence>
<accession>A0A922T5F5</accession>
<proteinExistence type="predicted"/>
<dbReference type="SUPFAM" id="SSF52266">
    <property type="entry name" value="SGNH hydrolase"/>
    <property type="match status" value="1"/>
</dbReference>
<dbReference type="Proteomes" id="UP000052167">
    <property type="component" value="Unassembled WGS sequence"/>
</dbReference>
<dbReference type="Gene3D" id="3.40.50.1110">
    <property type="entry name" value="SGNH hydrolase"/>
    <property type="match status" value="1"/>
</dbReference>
<dbReference type="EMBL" id="JOKJ01000016">
    <property type="protein sequence ID" value="KEQ06437.1"/>
    <property type="molecule type" value="Genomic_DNA"/>
</dbReference>
<gene>
    <name evidence="1" type="ORF">GV68_07205</name>
</gene>
<protein>
    <submittedName>
        <fullName evidence="1">Uncharacterized protein</fullName>
    </submittedName>
</protein>
<dbReference type="AlphaFoldDB" id="A0A922T5F5"/>
<dbReference type="GO" id="GO:0016788">
    <property type="term" value="F:hydrolase activity, acting on ester bonds"/>
    <property type="evidence" value="ECO:0007669"/>
    <property type="project" value="UniProtKB-ARBA"/>
</dbReference>
<reference evidence="1 2" key="1">
    <citation type="submission" date="2014-06" db="EMBL/GenBank/DDBJ databases">
        <title>Rhizobium pelagicum/R2-400B4.</title>
        <authorList>
            <person name="Kimes N.E."/>
            <person name="Lopez-Perez M."/>
        </authorList>
    </citation>
    <scope>NUCLEOTIDE SEQUENCE [LARGE SCALE GENOMIC DNA]</scope>
    <source>
        <strain evidence="1 2">R2-400B4</strain>
    </source>
</reference>
<dbReference type="InterPro" id="IPR036514">
    <property type="entry name" value="SGNH_hydro_sf"/>
</dbReference>
<evidence type="ECO:0000313" key="2">
    <source>
        <dbReference type="Proteomes" id="UP000052167"/>
    </source>
</evidence>
<keyword evidence="2" id="KW-1185">Reference proteome</keyword>
<dbReference type="RefSeq" id="WP_037166391.1">
    <property type="nucleotide sequence ID" value="NZ_CAJXID010000026.1"/>
</dbReference>
<organism evidence="1 2">
    <name type="scientific">Pseudorhizobium pelagicum</name>
    <dbReference type="NCBI Taxonomy" id="1509405"/>
    <lineage>
        <taxon>Bacteria</taxon>
        <taxon>Pseudomonadati</taxon>
        <taxon>Pseudomonadota</taxon>
        <taxon>Alphaproteobacteria</taxon>
        <taxon>Hyphomicrobiales</taxon>
        <taxon>Rhizobiaceae</taxon>
        <taxon>Rhizobium/Agrobacterium group</taxon>
        <taxon>Pseudorhizobium</taxon>
    </lineage>
</organism>
<name>A0A922T5F5_9HYPH</name>
<sequence length="381" mass="40136">MPDTAQFAGGRLQSDILLGMKRVGDVLFSQSMPAQASANIQDIFQLEGEPLVQSQTRWLVADAAAISFAGAGYELANRPLSASPVKAYLLKSVTVTANKDCEFNIQIGVNSSAVVSGGGNAVTQVLSLYCLKGVPVTVDLGGLVLRGGSTQADVRAWLRSVDSTEKTNCVFTISLNGRQITDDLNFSATKTILAVSDSIWAGTGQTTKLANLPWSIRKFYADQGIDCRLLNKSISGSNSSGHDSWRDNGRYDGISNVALIAYCLGVNAAADAATEVANLNRWIAWKQANHPDAKMIVFGPTPVYDNTAETALATVRTALSGAVTAAADPNILYRSLAATFTRTVTGNYADTGAPYVHPNNASSLLVAADVVGWLGTALPAI</sequence>